<evidence type="ECO:0000313" key="1">
    <source>
        <dbReference type="EMBL" id="MBU3220647.1"/>
    </source>
</evidence>
<keyword evidence="2" id="KW-1185">Reference proteome</keyword>
<organism evidence="1 2">
    <name type="scientific">Clostridium algidicarnis</name>
    <dbReference type="NCBI Taxonomy" id="37659"/>
    <lineage>
        <taxon>Bacteria</taxon>
        <taxon>Bacillati</taxon>
        <taxon>Bacillota</taxon>
        <taxon>Clostridia</taxon>
        <taxon>Eubacteriales</taxon>
        <taxon>Clostridiaceae</taxon>
        <taxon>Clostridium</taxon>
    </lineage>
</organism>
<gene>
    <name evidence="1" type="ORF">KPL27_11190</name>
</gene>
<dbReference type="Proteomes" id="UP000740830">
    <property type="component" value="Unassembled WGS sequence"/>
</dbReference>
<reference evidence="1 2" key="1">
    <citation type="submission" date="2021-06" db="EMBL/GenBank/DDBJ databases">
        <title>Clostridia strains as spoilage organisms.</title>
        <authorList>
            <person name="Wambui J."/>
            <person name="Stephan R."/>
            <person name="Stevens M.J.A."/>
        </authorList>
    </citation>
    <scope>NUCLEOTIDE SEQUENCE [LARGE SCALE GENOMIC DNA]</scope>
    <source>
        <strain evidence="1 2">CM013</strain>
    </source>
</reference>
<proteinExistence type="predicted"/>
<accession>A0ABS6C577</accession>
<protein>
    <submittedName>
        <fullName evidence="1">Uncharacterized protein</fullName>
    </submittedName>
</protein>
<comment type="caution">
    <text evidence="1">The sequence shown here is derived from an EMBL/GenBank/DDBJ whole genome shotgun (WGS) entry which is preliminary data.</text>
</comment>
<sequence length="115" mass="12938">MSCSVLVKQVHDVVLETKQKVIYELSSGAESVTRDEVNHFITNAIRTVARKNKVGDSVIYSAVSRSLGCSGIEEFKDELFDLITDRNSNLVSRLIEHRRETIDDAPQIKVLFSNL</sequence>
<evidence type="ECO:0000313" key="2">
    <source>
        <dbReference type="Proteomes" id="UP000740830"/>
    </source>
</evidence>
<dbReference type="RefSeq" id="WP_216132492.1">
    <property type="nucleotide sequence ID" value="NZ_JAHLDG010000018.1"/>
</dbReference>
<name>A0ABS6C577_9CLOT</name>
<dbReference type="EMBL" id="JAHLDG010000018">
    <property type="protein sequence ID" value="MBU3220647.1"/>
    <property type="molecule type" value="Genomic_DNA"/>
</dbReference>